<dbReference type="Proteomes" id="UP000187148">
    <property type="component" value="Chromosome"/>
</dbReference>
<dbReference type="AlphaFoldDB" id="A0A807LEQ4"/>
<evidence type="ECO:0000313" key="2">
    <source>
        <dbReference type="Proteomes" id="UP000187148"/>
    </source>
</evidence>
<proteinExistence type="predicted"/>
<organism evidence="1 2">
    <name type="scientific">Kosakonia cowanii JCM 10956 = DSM 18146</name>
    <dbReference type="NCBI Taxonomy" id="1300165"/>
    <lineage>
        <taxon>Bacteria</taxon>
        <taxon>Pseudomonadati</taxon>
        <taxon>Pseudomonadota</taxon>
        <taxon>Gammaproteobacteria</taxon>
        <taxon>Enterobacterales</taxon>
        <taxon>Enterobacteriaceae</taxon>
        <taxon>Kosakonia</taxon>
    </lineage>
</organism>
<accession>A0A807LEQ4</accession>
<keyword evidence="2" id="KW-1185">Reference proteome</keyword>
<dbReference type="KEGG" id="kco:BWI95_05455"/>
<protein>
    <submittedName>
        <fullName evidence="1">Uncharacterized protein</fullName>
    </submittedName>
</protein>
<gene>
    <name evidence="1" type="ORF">BWI95_05455</name>
</gene>
<name>A0A807LEQ4_9ENTR</name>
<dbReference type="RefSeq" id="WP_054803737.1">
    <property type="nucleotide sequence ID" value="NZ_CP019445.1"/>
</dbReference>
<evidence type="ECO:0000313" key="1">
    <source>
        <dbReference type="EMBL" id="APZ04540.1"/>
    </source>
</evidence>
<sequence length="135" mass="16072">MSDNFGYMEYDFSRLNKIKKLEPKDARDNFLRHYQVMKQYKSKCILQFTDLNKVLIHEKYLLMNNEPRRKGKVIFFTGNVVVTHKEDLLAWIAEPIKRHDLIIPLLIIPVVENPHPDYILATQEDPVFEFLVPIE</sequence>
<dbReference type="EMBL" id="CP019445">
    <property type="protein sequence ID" value="APZ04540.1"/>
    <property type="molecule type" value="Genomic_DNA"/>
</dbReference>
<reference evidence="1 2" key="1">
    <citation type="submission" date="2017-01" db="EMBL/GenBank/DDBJ databases">
        <authorList>
            <person name="Cao J.-M."/>
        </authorList>
    </citation>
    <scope>NUCLEOTIDE SEQUENCE [LARGE SCALE GENOMIC DNA]</scope>
    <source>
        <strain evidence="1 2">888-76</strain>
    </source>
</reference>